<evidence type="ECO:0000259" key="18">
    <source>
        <dbReference type="Pfam" id="PF06155"/>
    </source>
</evidence>
<evidence type="ECO:0000256" key="11">
    <source>
        <dbReference type="ARBA" id="ARBA00023004"/>
    </source>
</evidence>
<dbReference type="InterPro" id="IPR003819">
    <property type="entry name" value="TauD/TfdA-like"/>
</dbReference>
<evidence type="ECO:0000256" key="5">
    <source>
        <dbReference type="ARBA" id="ARBA00012267"/>
    </source>
</evidence>
<dbReference type="CTD" id="42421"/>
<dbReference type="InterPro" id="IPR042098">
    <property type="entry name" value="TauD-like_sf"/>
</dbReference>
<protein>
    <recommendedName>
        <fullName evidence="6">Trimethyllysine dioxygenase, mitochondrial</fullName>
        <ecNumber evidence="5">1.14.11.8</ecNumber>
    </recommendedName>
    <alternativeName>
        <fullName evidence="13">Epsilon-trimethyllysine 2-oxoglutarate dioxygenase</fullName>
    </alternativeName>
    <alternativeName>
        <fullName evidence="12">TML hydroxylase</fullName>
    </alternativeName>
    <alternativeName>
        <fullName evidence="14">TML-alpha-ketoglutarate dioxygenase</fullName>
    </alternativeName>
</protein>
<accession>A0A6P8K8F4</accession>
<comment type="pathway">
    <text evidence="3">Amine and polyamine biosynthesis; carnitine biosynthesis.</text>
</comment>
<dbReference type="GO" id="GO:0050353">
    <property type="term" value="F:trimethyllysine dioxygenase activity"/>
    <property type="evidence" value="ECO:0007669"/>
    <property type="project" value="UniProtKB-EC"/>
</dbReference>
<evidence type="ECO:0000256" key="13">
    <source>
        <dbReference type="ARBA" id="ARBA00031778"/>
    </source>
</evidence>
<keyword evidence="8" id="KW-0124">Carnitine biosynthesis</keyword>
<comment type="function">
    <text evidence="15">Converts trimethyllysine (TML) into hydroxytrimethyllysine (HTML).</text>
</comment>
<evidence type="ECO:0000256" key="14">
    <source>
        <dbReference type="ARBA" id="ARBA00032283"/>
    </source>
</evidence>
<dbReference type="InterPro" id="IPR010376">
    <property type="entry name" value="GBBH-like_N"/>
</dbReference>
<dbReference type="EC" id="1.14.11.8" evidence="5"/>
<dbReference type="InterPro" id="IPR050411">
    <property type="entry name" value="AlphaKG_dependent_hydroxylases"/>
</dbReference>
<proteinExistence type="inferred from homology"/>
<evidence type="ECO:0000256" key="16">
    <source>
        <dbReference type="ARBA" id="ARBA00049334"/>
    </source>
</evidence>
<feature type="domain" description="TauD/TfdA-like" evidence="17">
    <location>
        <begin position="105"/>
        <end position="347"/>
    </location>
</feature>
<organism evidence="19 20">
    <name type="scientific">Drosophila mauritiana</name>
    <name type="common">Fruit fly</name>
    <dbReference type="NCBI Taxonomy" id="7226"/>
    <lineage>
        <taxon>Eukaryota</taxon>
        <taxon>Metazoa</taxon>
        <taxon>Ecdysozoa</taxon>
        <taxon>Arthropoda</taxon>
        <taxon>Hexapoda</taxon>
        <taxon>Insecta</taxon>
        <taxon>Pterygota</taxon>
        <taxon>Neoptera</taxon>
        <taxon>Endopterygota</taxon>
        <taxon>Diptera</taxon>
        <taxon>Brachycera</taxon>
        <taxon>Muscomorpha</taxon>
        <taxon>Ephydroidea</taxon>
        <taxon>Drosophilidae</taxon>
        <taxon>Drosophila</taxon>
        <taxon>Sophophora</taxon>
    </lineage>
</organism>
<dbReference type="GO" id="GO:0005506">
    <property type="term" value="F:iron ion binding"/>
    <property type="evidence" value="ECO:0007669"/>
    <property type="project" value="InterPro"/>
</dbReference>
<dbReference type="GO" id="GO:0045329">
    <property type="term" value="P:carnitine biosynthetic process"/>
    <property type="evidence" value="ECO:0007669"/>
    <property type="project" value="UniProtKB-UniPathway"/>
</dbReference>
<dbReference type="InterPro" id="IPR038492">
    <property type="entry name" value="GBBH-like_N_sf"/>
</dbReference>
<name>A0A6P8K8F4_DROMA</name>
<evidence type="ECO:0000313" key="20">
    <source>
        <dbReference type="RefSeq" id="XP_033165103.1"/>
    </source>
</evidence>
<dbReference type="GO" id="GO:0005739">
    <property type="term" value="C:mitochondrion"/>
    <property type="evidence" value="ECO:0007669"/>
    <property type="project" value="TreeGrafter"/>
</dbReference>
<comment type="cofactor">
    <cofactor evidence="2">
        <name>L-ascorbate</name>
        <dbReference type="ChEBI" id="CHEBI:38290"/>
    </cofactor>
</comment>
<keyword evidence="9 20" id="KW-0223">Dioxygenase</keyword>
<evidence type="ECO:0000256" key="1">
    <source>
        <dbReference type="ARBA" id="ARBA00001954"/>
    </source>
</evidence>
<dbReference type="GeneID" id="117144170"/>
<evidence type="ECO:0000256" key="15">
    <source>
        <dbReference type="ARBA" id="ARBA00046008"/>
    </source>
</evidence>
<dbReference type="RefSeq" id="XP_033165103.1">
    <property type="nucleotide sequence ID" value="XM_033309212.1"/>
</dbReference>
<feature type="domain" description="Gamma-butyrobetaine hydroxylase-like N-terminal" evidence="18">
    <location>
        <begin position="13"/>
        <end position="76"/>
    </location>
</feature>
<sequence length="364" mass="42268">MLLLKHPKTSQLIEINEFWLRDHCRCGECLNFETNQRRYDVLDIPADVMPLDVKYEGLNLQVHWSDAHQSNYDLDFIFNSQLERLIDRRSKSTNLTPWNRSIILQNERHIRFPLPQLVSSDNEVRSLVESLVRYGIVFIDDVAPTANMTELALRRVFPLMKTFFGEMWTFSDNPDHADTAYTKLYLGSHTDNTYFCDAAGLQALHCIEHSGSGGENFFVDGLHVVHELKRRYPAAYDVLCRVQVPGEYIEKGEHHYHTAPIIQVDPLTQEFVQLRLNVYDRAVFNTIPQSEMAEFYDSLRQLLLIVRDNQQQWALKLLPGSIVLFDNWRVLHGREAYTGSRTMSGSYVQRTDFLSKARVLGIID</sequence>
<evidence type="ECO:0000256" key="2">
    <source>
        <dbReference type="ARBA" id="ARBA00001961"/>
    </source>
</evidence>
<evidence type="ECO:0000256" key="10">
    <source>
        <dbReference type="ARBA" id="ARBA00023002"/>
    </source>
</evidence>
<evidence type="ECO:0000259" key="17">
    <source>
        <dbReference type="Pfam" id="PF02668"/>
    </source>
</evidence>
<dbReference type="FunFam" id="3.60.130.10:FF:000020">
    <property type="entry name" value="GG15479"/>
    <property type="match status" value="1"/>
</dbReference>
<dbReference type="Pfam" id="PF02668">
    <property type="entry name" value="TauD"/>
    <property type="match status" value="1"/>
</dbReference>
<evidence type="ECO:0000256" key="4">
    <source>
        <dbReference type="ARBA" id="ARBA00008654"/>
    </source>
</evidence>
<dbReference type="Proteomes" id="UP000515162">
    <property type="component" value="Chromosome 3R"/>
</dbReference>
<comment type="cofactor">
    <cofactor evidence="1">
        <name>Fe(2+)</name>
        <dbReference type="ChEBI" id="CHEBI:29033"/>
    </cofactor>
</comment>
<dbReference type="AlphaFoldDB" id="A0A6P8K8F4"/>
<dbReference type="Gene3D" id="3.60.130.10">
    <property type="entry name" value="Clavaminate synthase-like"/>
    <property type="match status" value="1"/>
</dbReference>
<evidence type="ECO:0000256" key="7">
    <source>
        <dbReference type="ARBA" id="ARBA00022723"/>
    </source>
</evidence>
<keyword evidence="10" id="KW-0560">Oxidoreductase</keyword>
<reference evidence="20" key="1">
    <citation type="submission" date="2025-08" db="UniProtKB">
        <authorList>
            <consortium name="RefSeq"/>
        </authorList>
    </citation>
    <scope>IDENTIFICATION</scope>
    <source>
        <strain evidence="20">Mau12</strain>
        <tissue evidence="20">Whole Body</tissue>
    </source>
</reference>
<keyword evidence="19" id="KW-1185">Reference proteome</keyword>
<dbReference type="NCBIfam" id="TIGR02410">
    <property type="entry name" value="carnitine_TMLD"/>
    <property type="match status" value="1"/>
</dbReference>
<evidence type="ECO:0000256" key="9">
    <source>
        <dbReference type="ARBA" id="ARBA00022964"/>
    </source>
</evidence>
<dbReference type="UniPathway" id="UPA00118"/>
<comment type="similarity">
    <text evidence="4">Belongs to the gamma-BBH/TMLD family.</text>
</comment>
<evidence type="ECO:0000256" key="3">
    <source>
        <dbReference type="ARBA" id="ARBA00005022"/>
    </source>
</evidence>
<dbReference type="Pfam" id="PF06155">
    <property type="entry name" value="GBBH-like_N"/>
    <property type="match status" value="1"/>
</dbReference>
<dbReference type="Gene3D" id="3.30.2020.30">
    <property type="match status" value="1"/>
</dbReference>
<keyword evidence="11" id="KW-0408">Iron</keyword>
<dbReference type="InterPro" id="IPR012776">
    <property type="entry name" value="Trimethyllysine_dOase"/>
</dbReference>
<gene>
    <name evidence="20" type="primary">LOC117144170</name>
</gene>
<evidence type="ECO:0000313" key="19">
    <source>
        <dbReference type="Proteomes" id="UP000515162"/>
    </source>
</evidence>
<evidence type="ECO:0000256" key="6">
    <source>
        <dbReference type="ARBA" id="ARBA00016835"/>
    </source>
</evidence>
<dbReference type="PANTHER" id="PTHR10696">
    <property type="entry name" value="GAMMA-BUTYROBETAINE HYDROXYLASE-RELATED"/>
    <property type="match status" value="1"/>
</dbReference>
<evidence type="ECO:0000256" key="12">
    <source>
        <dbReference type="ARBA" id="ARBA00030363"/>
    </source>
</evidence>
<comment type="catalytic activity">
    <reaction evidence="16">
        <text>N(6),N(6),N(6)-trimethyl-L-lysine + 2-oxoglutarate + O2 = (3S)-3-hydroxy-N(6),N(6),N(6)-trimethyl-L-lysine + succinate + CO2</text>
        <dbReference type="Rhea" id="RHEA:14181"/>
        <dbReference type="ChEBI" id="CHEBI:15379"/>
        <dbReference type="ChEBI" id="CHEBI:16526"/>
        <dbReference type="ChEBI" id="CHEBI:16810"/>
        <dbReference type="ChEBI" id="CHEBI:30031"/>
        <dbReference type="ChEBI" id="CHEBI:58100"/>
        <dbReference type="ChEBI" id="CHEBI:141499"/>
        <dbReference type="EC" id="1.14.11.8"/>
    </reaction>
</comment>
<keyword evidence="7" id="KW-0479">Metal-binding</keyword>
<dbReference type="PANTHER" id="PTHR10696:SF51">
    <property type="entry name" value="TRIMETHYLLYSINE DIOXYGENASE, MITOCHONDRIAL"/>
    <property type="match status" value="1"/>
</dbReference>
<evidence type="ECO:0000256" key="8">
    <source>
        <dbReference type="ARBA" id="ARBA00022873"/>
    </source>
</evidence>
<dbReference type="SUPFAM" id="SSF51197">
    <property type="entry name" value="Clavaminate synthase-like"/>
    <property type="match status" value="1"/>
</dbReference>